<comment type="caution">
    <text evidence="1">The sequence shown here is derived from an EMBL/GenBank/DDBJ whole genome shotgun (WGS) entry which is preliminary data.</text>
</comment>
<protein>
    <recommendedName>
        <fullName evidence="3">Fibronectin type-III domain-containing protein</fullName>
    </recommendedName>
</protein>
<dbReference type="SUPFAM" id="SSF49452">
    <property type="entry name" value="Starch-binding domain-like"/>
    <property type="match status" value="1"/>
</dbReference>
<reference evidence="1 2" key="1">
    <citation type="submission" date="2018-05" db="EMBL/GenBank/DDBJ databases">
        <title>Marinilabilia rubrum sp. nov., isolated from saltern sediment.</title>
        <authorList>
            <person name="Zhang R."/>
        </authorList>
    </citation>
    <scope>NUCLEOTIDE SEQUENCE [LARGE SCALE GENOMIC DNA]</scope>
    <source>
        <strain evidence="1 2">WTE16</strain>
    </source>
</reference>
<sequence length="495" mass="54953">MRLTNCNLLLFLAFTGLILLTGCEDKIESSLSGTLSGRVLGQEDMLPLTEIRISTNPYSEVVETDSVGHFIIEGIKTGEYNVIATKSGYKSESVAVTIFFNETTEIEMVLSESVESYSDLEFIESFLPTEKETVSGLEVLFAWGVEGADSISFDLFLYENGADSSPMIFENIQDTAYLVNGLKYNTGYLWQIIAHHNSSEIYSPVRRFNTSAFPENQILHARQNDDVLQLFVTDSLAETNSQITFGKHHTWNAKINHQRTAIAFQSTRDVESSLYIMDLDGGNVRRLTDFHVGGYFHKKIEYDWAPDGTHIIFSSYDNLYSINPDGTGLRVLAKAPEDYHFREVVYSPDGENIYVIVLSSDVLDRKIYQMDGNGDNLSLLYEDPGYALANLDVSPDLKSLLFSKDLSGHVSTTGRMLNAHVFELNISSGAAVDLSDHKPAGTNDLSASYSPDGGSIVFTNSRNTLSATPSVCVMDLNGDSRKCIIEGGYTPQWFE</sequence>
<dbReference type="RefSeq" id="WP_109266043.1">
    <property type="nucleotide sequence ID" value="NZ_QEWP01000025.1"/>
</dbReference>
<accession>A0A2U2B401</accession>
<dbReference type="InterPro" id="IPR011042">
    <property type="entry name" value="6-blade_b-propeller_TolB-like"/>
</dbReference>
<organism evidence="1 2">
    <name type="scientific">Marinilabilia rubra</name>
    <dbReference type="NCBI Taxonomy" id="2162893"/>
    <lineage>
        <taxon>Bacteria</taxon>
        <taxon>Pseudomonadati</taxon>
        <taxon>Bacteroidota</taxon>
        <taxon>Bacteroidia</taxon>
        <taxon>Marinilabiliales</taxon>
        <taxon>Marinilabiliaceae</taxon>
        <taxon>Marinilabilia</taxon>
    </lineage>
</organism>
<keyword evidence="2" id="KW-1185">Reference proteome</keyword>
<name>A0A2U2B401_9BACT</name>
<dbReference type="OrthoDB" id="9815657at2"/>
<dbReference type="PANTHER" id="PTHR36842">
    <property type="entry name" value="PROTEIN TOLB HOMOLOG"/>
    <property type="match status" value="1"/>
</dbReference>
<evidence type="ECO:0000313" key="2">
    <source>
        <dbReference type="Proteomes" id="UP000244956"/>
    </source>
</evidence>
<dbReference type="GO" id="GO:0030246">
    <property type="term" value="F:carbohydrate binding"/>
    <property type="evidence" value="ECO:0007669"/>
    <property type="project" value="InterPro"/>
</dbReference>
<dbReference type="Gene3D" id="2.60.40.10">
    <property type="entry name" value="Immunoglobulins"/>
    <property type="match status" value="1"/>
</dbReference>
<dbReference type="Gene3D" id="2.120.10.30">
    <property type="entry name" value="TolB, C-terminal domain"/>
    <property type="match status" value="1"/>
</dbReference>
<dbReference type="AlphaFoldDB" id="A0A2U2B401"/>
<evidence type="ECO:0000313" key="1">
    <source>
        <dbReference type="EMBL" id="PWD97788.1"/>
    </source>
</evidence>
<dbReference type="Gene3D" id="2.60.40.1120">
    <property type="entry name" value="Carboxypeptidase-like, regulatory domain"/>
    <property type="match status" value="1"/>
</dbReference>
<dbReference type="Proteomes" id="UP000244956">
    <property type="component" value="Unassembled WGS sequence"/>
</dbReference>
<dbReference type="PROSITE" id="PS51257">
    <property type="entry name" value="PROKAR_LIPOPROTEIN"/>
    <property type="match status" value="1"/>
</dbReference>
<evidence type="ECO:0008006" key="3">
    <source>
        <dbReference type="Google" id="ProtNLM"/>
    </source>
</evidence>
<gene>
    <name evidence="1" type="ORF">DDZ16_18890</name>
</gene>
<dbReference type="EMBL" id="QEWP01000025">
    <property type="protein sequence ID" value="PWD97788.1"/>
    <property type="molecule type" value="Genomic_DNA"/>
</dbReference>
<dbReference type="PANTHER" id="PTHR36842:SF1">
    <property type="entry name" value="PROTEIN TOLB"/>
    <property type="match status" value="1"/>
</dbReference>
<dbReference type="InterPro" id="IPR013783">
    <property type="entry name" value="Ig-like_fold"/>
</dbReference>
<proteinExistence type="predicted"/>
<dbReference type="SUPFAM" id="SSF69304">
    <property type="entry name" value="Tricorn protease N-terminal domain"/>
    <property type="match status" value="1"/>
</dbReference>
<dbReference type="InterPro" id="IPR013784">
    <property type="entry name" value="Carb-bd-like_fold"/>
</dbReference>